<comment type="caution">
    <text evidence="2">The sequence shown here is derived from an EMBL/GenBank/DDBJ whole genome shotgun (WGS) entry which is preliminary data.</text>
</comment>
<reference evidence="2" key="1">
    <citation type="submission" date="2019-08" db="EMBL/GenBank/DDBJ databases">
        <authorList>
            <person name="Kucharzyk K."/>
            <person name="Murdoch R.W."/>
            <person name="Higgins S."/>
            <person name="Loffler F."/>
        </authorList>
    </citation>
    <scope>NUCLEOTIDE SEQUENCE</scope>
</reference>
<feature type="compositionally biased region" description="Polar residues" evidence="1">
    <location>
        <begin position="55"/>
        <end position="70"/>
    </location>
</feature>
<gene>
    <name evidence="2" type="ORF">SDC9_122248</name>
</gene>
<evidence type="ECO:0000313" key="2">
    <source>
        <dbReference type="EMBL" id="MPM75256.1"/>
    </source>
</evidence>
<dbReference type="AlphaFoldDB" id="A0A645CE47"/>
<dbReference type="EMBL" id="VSSQ01026506">
    <property type="protein sequence ID" value="MPM75256.1"/>
    <property type="molecule type" value="Genomic_DNA"/>
</dbReference>
<organism evidence="2">
    <name type="scientific">bioreactor metagenome</name>
    <dbReference type="NCBI Taxonomy" id="1076179"/>
    <lineage>
        <taxon>unclassified sequences</taxon>
        <taxon>metagenomes</taxon>
        <taxon>ecological metagenomes</taxon>
    </lineage>
</organism>
<proteinExistence type="predicted"/>
<evidence type="ECO:0000256" key="1">
    <source>
        <dbReference type="SAM" id="MobiDB-lite"/>
    </source>
</evidence>
<feature type="compositionally biased region" description="Polar residues" evidence="1">
    <location>
        <begin position="123"/>
        <end position="136"/>
    </location>
</feature>
<protein>
    <submittedName>
        <fullName evidence="2">Uncharacterized protein</fullName>
    </submittedName>
</protein>
<feature type="compositionally biased region" description="Low complexity" evidence="1">
    <location>
        <begin position="89"/>
        <end position="114"/>
    </location>
</feature>
<accession>A0A645CE47</accession>
<feature type="region of interest" description="Disordered" evidence="1">
    <location>
        <begin position="29"/>
        <end position="136"/>
    </location>
</feature>
<name>A0A645CE47_9ZZZZ</name>
<sequence length="136" mass="14320">MGLPSPPTSRSPAICSSAWSTRMWTLNSTPWPTRRWSGPRAPSASGFPGIPVSMRRSSILRTTPPFSRSAPTRRKTWASTSATWVPRPLASTTCSSLTASPQPAPSPLSTAPSTGCPARGPSSAPTRTGWSIPSTT</sequence>